<name>A0A1M5ARN5_9BACL</name>
<feature type="transmembrane region" description="Helical" evidence="1">
    <location>
        <begin position="236"/>
        <end position="257"/>
    </location>
</feature>
<gene>
    <name evidence="2" type="ORF">SAMN05444392_11560</name>
</gene>
<dbReference type="OrthoDB" id="9800309at2"/>
<feature type="transmembrane region" description="Helical" evidence="1">
    <location>
        <begin position="159"/>
        <end position="181"/>
    </location>
</feature>
<accession>A0A1M5ARN5</accession>
<organism evidence="2 3">
    <name type="scientific">Seinonella peptonophila</name>
    <dbReference type="NCBI Taxonomy" id="112248"/>
    <lineage>
        <taxon>Bacteria</taxon>
        <taxon>Bacillati</taxon>
        <taxon>Bacillota</taxon>
        <taxon>Bacilli</taxon>
        <taxon>Bacillales</taxon>
        <taxon>Thermoactinomycetaceae</taxon>
        <taxon>Seinonella</taxon>
    </lineage>
</organism>
<dbReference type="AlphaFoldDB" id="A0A1M5ARN5"/>
<dbReference type="PANTHER" id="PTHR37305">
    <property type="entry name" value="INTEGRAL MEMBRANE PROTEIN-RELATED"/>
    <property type="match status" value="1"/>
</dbReference>
<dbReference type="Proteomes" id="UP000184476">
    <property type="component" value="Unassembled WGS sequence"/>
</dbReference>
<evidence type="ECO:0000313" key="3">
    <source>
        <dbReference type="Proteomes" id="UP000184476"/>
    </source>
</evidence>
<feature type="transmembrane region" description="Helical" evidence="1">
    <location>
        <begin position="188"/>
        <end position="205"/>
    </location>
</feature>
<proteinExistence type="predicted"/>
<reference evidence="2 3" key="1">
    <citation type="submission" date="2016-11" db="EMBL/GenBank/DDBJ databases">
        <authorList>
            <person name="Jaros S."/>
            <person name="Januszkiewicz K."/>
            <person name="Wedrychowicz H."/>
        </authorList>
    </citation>
    <scope>NUCLEOTIDE SEQUENCE [LARGE SCALE GENOMIC DNA]</scope>
    <source>
        <strain evidence="2 3">DSM 44666</strain>
    </source>
</reference>
<dbReference type="STRING" id="112248.SAMN05444392_11560"/>
<dbReference type="GO" id="GO:0005886">
    <property type="term" value="C:plasma membrane"/>
    <property type="evidence" value="ECO:0007669"/>
    <property type="project" value="UniProtKB-SubCell"/>
</dbReference>
<dbReference type="Pfam" id="PF12679">
    <property type="entry name" value="ABC2_membrane_2"/>
    <property type="match status" value="1"/>
</dbReference>
<evidence type="ECO:0000256" key="1">
    <source>
        <dbReference type="SAM" id="Phobius"/>
    </source>
</evidence>
<dbReference type="RefSeq" id="WP_073157507.1">
    <property type="nucleotide sequence ID" value="NZ_FQVL01000015.1"/>
</dbReference>
<keyword evidence="1" id="KW-1133">Transmembrane helix</keyword>
<keyword evidence="3" id="KW-1185">Reference proteome</keyword>
<evidence type="ECO:0000313" key="2">
    <source>
        <dbReference type="EMBL" id="SHF32826.1"/>
    </source>
</evidence>
<feature type="transmembrane region" description="Helical" evidence="1">
    <location>
        <begin position="67"/>
        <end position="95"/>
    </location>
</feature>
<keyword evidence="1" id="KW-0812">Transmembrane</keyword>
<dbReference type="PANTHER" id="PTHR37305:SF1">
    <property type="entry name" value="MEMBRANE PROTEIN"/>
    <property type="match status" value="1"/>
</dbReference>
<sequence>MNVFWQEIKANTKALIIWSICMVLLVASGMAKYTAYSAGGAGSEAIKSLPESVRALLGINDFDVTMMAGFFAMLFLYIELALAIHAVLLGSGIIAKEERDKTTEFLLVKPLSRASIITAKLCAALVNILILNTITFVASDFFTKQFNDGKAITSELLTFFFSLLLVQLLFVTLGAFFAATLHNPKSSGSLAVGVLLLSFFIGKITDLTSNLDVLNVLSPFKYFDYALMVQGDRLDVLTVALTFAASVLLTVGTYVFYRKRDMSV</sequence>
<dbReference type="GO" id="GO:0140359">
    <property type="term" value="F:ABC-type transporter activity"/>
    <property type="evidence" value="ECO:0007669"/>
    <property type="project" value="InterPro"/>
</dbReference>
<dbReference type="EMBL" id="FQVL01000015">
    <property type="protein sequence ID" value="SHF32826.1"/>
    <property type="molecule type" value="Genomic_DNA"/>
</dbReference>
<protein>
    <submittedName>
        <fullName evidence="2">ABC-2 type transport system permease protein</fullName>
    </submittedName>
</protein>
<feature type="transmembrane region" description="Helical" evidence="1">
    <location>
        <begin position="116"/>
        <end position="139"/>
    </location>
</feature>
<keyword evidence="1" id="KW-0472">Membrane</keyword>